<reference evidence="1 2" key="1">
    <citation type="submission" date="2014-09" db="EMBL/GenBank/DDBJ databases">
        <title>Genome sequencing and annotation of Bacillus Okhensis strain Kh10-101T.</title>
        <authorList>
            <person name="Prakash J.S."/>
        </authorList>
    </citation>
    <scope>NUCLEOTIDE SEQUENCE [LARGE SCALE GENOMIC DNA]</scope>
    <source>
        <strain evidence="2">Kh10-101T</strain>
    </source>
</reference>
<dbReference type="Proteomes" id="UP000030832">
    <property type="component" value="Unassembled WGS sequence"/>
</dbReference>
<dbReference type="OrthoDB" id="2892503at2"/>
<protein>
    <submittedName>
        <fullName evidence="1">Uncharacterized protein</fullName>
    </submittedName>
</protein>
<organism evidence="1 2">
    <name type="scientific">Halalkalibacter okhensis</name>
    <dbReference type="NCBI Taxonomy" id="333138"/>
    <lineage>
        <taxon>Bacteria</taxon>
        <taxon>Bacillati</taxon>
        <taxon>Bacillota</taxon>
        <taxon>Bacilli</taxon>
        <taxon>Bacillales</taxon>
        <taxon>Bacillaceae</taxon>
        <taxon>Halalkalibacter</taxon>
    </lineage>
</organism>
<dbReference type="EMBL" id="JRJU01000021">
    <property type="protein sequence ID" value="KHF39267.1"/>
    <property type="molecule type" value="Genomic_DNA"/>
</dbReference>
<gene>
    <name evidence="1" type="ORF">LQ50_16330</name>
</gene>
<sequence length="70" mass="7918">MGEKRPRLSLPGALVILSICILFSAFNISSAIRESSRNQMNNGMVEYELSRFNDNIEDLIKTLQENNEGE</sequence>
<dbReference type="AlphaFoldDB" id="A0A0B0IEH4"/>
<dbReference type="RefSeq" id="WP_034630922.1">
    <property type="nucleotide sequence ID" value="NZ_JRJU01000021.1"/>
</dbReference>
<evidence type="ECO:0000313" key="2">
    <source>
        <dbReference type="Proteomes" id="UP000030832"/>
    </source>
</evidence>
<keyword evidence="2" id="KW-1185">Reference proteome</keyword>
<dbReference type="eggNOG" id="ENOG5030EBC">
    <property type="taxonomic scope" value="Bacteria"/>
</dbReference>
<comment type="caution">
    <text evidence="1">The sequence shown here is derived from an EMBL/GenBank/DDBJ whole genome shotgun (WGS) entry which is preliminary data.</text>
</comment>
<proteinExistence type="predicted"/>
<name>A0A0B0IEH4_9BACI</name>
<evidence type="ECO:0000313" key="1">
    <source>
        <dbReference type="EMBL" id="KHF39267.1"/>
    </source>
</evidence>
<accession>A0A0B0IEH4</accession>